<dbReference type="AlphaFoldDB" id="A0AAE0RFZ5"/>
<feature type="non-terminal residue" evidence="14">
    <location>
        <position position="713"/>
    </location>
</feature>
<evidence type="ECO:0000313" key="15">
    <source>
        <dbReference type="Proteomes" id="UP001274896"/>
    </source>
</evidence>
<dbReference type="Pfam" id="PF25450">
    <property type="entry name" value="Rab11-FIP3"/>
    <property type="match status" value="1"/>
</dbReference>
<dbReference type="PANTHER" id="PTHR15726">
    <property type="entry name" value="RAB11-FAMILY INTERACTING PROTEIN"/>
    <property type="match status" value="1"/>
</dbReference>
<keyword evidence="5" id="KW-0132">Cell division</keyword>
<evidence type="ECO:0000256" key="3">
    <source>
        <dbReference type="ARBA" id="ARBA00004654"/>
    </source>
</evidence>
<dbReference type="FunFam" id="1.20.5.2440:FF:000001">
    <property type="entry name" value="RAB11 family interacting protein 4"/>
    <property type="match status" value="1"/>
</dbReference>
<dbReference type="Gene3D" id="1.10.238.10">
    <property type="entry name" value="EF-hand"/>
    <property type="match status" value="1"/>
</dbReference>
<feature type="region of interest" description="Disordered" evidence="11">
    <location>
        <begin position="1"/>
        <end position="41"/>
    </location>
</feature>
<dbReference type="GO" id="GO:0005509">
    <property type="term" value="F:calcium ion binding"/>
    <property type="evidence" value="ECO:0007669"/>
    <property type="project" value="InterPro"/>
</dbReference>
<keyword evidence="8" id="KW-0472">Membrane</keyword>
<dbReference type="SUPFAM" id="SSF144270">
    <property type="entry name" value="Eferin C-derminal domain-like"/>
    <property type="match status" value="1"/>
</dbReference>
<keyword evidence="9" id="KW-0131">Cell cycle</keyword>
<keyword evidence="4" id="KW-0813">Transport</keyword>
<comment type="subcellular location">
    <subcellularLocation>
        <location evidence="2">Cleavage furrow</location>
    </subcellularLocation>
    <subcellularLocation>
        <location evidence="1">Midbody</location>
    </subcellularLocation>
    <subcellularLocation>
        <location evidence="3">Recycling endosome membrane</location>
        <topology evidence="3">Peripheral membrane protein</topology>
    </subcellularLocation>
</comment>
<keyword evidence="7 10" id="KW-0175">Coiled coil</keyword>
<evidence type="ECO:0008006" key="16">
    <source>
        <dbReference type="Google" id="ProtNLM"/>
    </source>
</evidence>
<proteinExistence type="predicted"/>
<evidence type="ECO:0000256" key="5">
    <source>
        <dbReference type="ARBA" id="ARBA00022618"/>
    </source>
</evidence>
<dbReference type="InterPro" id="IPR057316">
    <property type="entry name" value="Rab11-FIP3/4_dom"/>
</dbReference>
<dbReference type="SMART" id="SM00054">
    <property type="entry name" value="EFh"/>
    <property type="match status" value="2"/>
</dbReference>
<dbReference type="InterPro" id="IPR002048">
    <property type="entry name" value="EF_hand_dom"/>
</dbReference>
<feature type="domain" description="FIP-RBD" evidence="13">
    <location>
        <begin position="651"/>
        <end position="713"/>
    </location>
</feature>
<dbReference type="InterPro" id="IPR011992">
    <property type="entry name" value="EF-hand-dom_pair"/>
</dbReference>
<dbReference type="GO" id="GO:0030139">
    <property type="term" value="C:endocytic vesicle"/>
    <property type="evidence" value="ECO:0007669"/>
    <property type="project" value="TreeGrafter"/>
</dbReference>
<accession>A0AAE0RFZ5</accession>
<feature type="region of interest" description="Disordered" evidence="11">
    <location>
        <begin position="305"/>
        <end position="340"/>
    </location>
</feature>
<dbReference type="GO" id="GO:0032456">
    <property type="term" value="P:endocytic recycling"/>
    <property type="evidence" value="ECO:0007669"/>
    <property type="project" value="TreeGrafter"/>
</dbReference>
<dbReference type="PROSITE" id="PS51511">
    <property type="entry name" value="FIP_RBD"/>
    <property type="match status" value="1"/>
</dbReference>
<dbReference type="Proteomes" id="UP001274896">
    <property type="component" value="Unassembled WGS sequence"/>
</dbReference>
<evidence type="ECO:0000256" key="2">
    <source>
        <dbReference type="ARBA" id="ARBA00004626"/>
    </source>
</evidence>
<evidence type="ECO:0000256" key="7">
    <source>
        <dbReference type="ARBA" id="ARBA00023054"/>
    </source>
</evidence>
<dbReference type="PROSITE" id="PS50222">
    <property type="entry name" value="EF_HAND_2"/>
    <property type="match status" value="1"/>
</dbReference>
<gene>
    <name evidence="14" type="ORF">QTP70_017339</name>
</gene>
<name>A0AAE0RFZ5_9TELE</name>
<dbReference type="InterPro" id="IPR037245">
    <property type="entry name" value="FIP-RBD_C_sf"/>
</dbReference>
<evidence type="ECO:0000259" key="13">
    <source>
        <dbReference type="PROSITE" id="PS51511"/>
    </source>
</evidence>
<keyword evidence="15" id="KW-1185">Reference proteome</keyword>
<evidence type="ECO:0000256" key="1">
    <source>
        <dbReference type="ARBA" id="ARBA00004214"/>
    </source>
</evidence>
<feature type="region of interest" description="Disordered" evidence="11">
    <location>
        <begin position="547"/>
        <end position="575"/>
    </location>
</feature>
<dbReference type="Pfam" id="PF09457">
    <property type="entry name" value="RBD-FIP"/>
    <property type="match status" value="1"/>
</dbReference>
<dbReference type="InterPro" id="IPR051977">
    <property type="entry name" value="Rab11-interacting_regulator"/>
</dbReference>
<evidence type="ECO:0000256" key="9">
    <source>
        <dbReference type="ARBA" id="ARBA00023306"/>
    </source>
</evidence>
<organism evidence="14 15">
    <name type="scientific">Hemibagrus guttatus</name>
    <dbReference type="NCBI Taxonomy" id="175788"/>
    <lineage>
        <taxon>Eukaryota</taxon>
        <taxon>Metazoa</taxon>
        <taxon>Chordata</taxon>
        <taxon>Craniata</taxon>
        <taxon>Vertebrata</taxon>
        <taxon>Euteleostomi</taxon>
        <taxon>Actinopterygii</taxon>
        <taxon>Neopterygii</taxon>
        <taxon>Teleostei</taxon>
        <taxon>Ostariophysi</taxon>
        <taxon>Siluriformes</taxon>
        <taxon>Bagridae</taxon>
        <taxon>Hemibagrus</taxon>
    </lineage>
</organism>
<feature type="coiled-coil region" evidence="10">
    <location>
        <begin position="617"/>
        <end position="651"/>
    </location>
</feature>
<dbReference type="GO" id="GO:0051301">
    <property type="term" value="P:cell division"/>
    <property type="evidence" value="ECO:0007669"/>
    <property type="project" value="UniProtKB-KW"/>
</dbReference>
<feature type="compositionally biased region" description="Low complexity" evidence="11">
    <location>
        <begin position="329"/>
        <end position="340"/>
    </location>
</feature>
<keyword evidence="6" id="KW-0967">Endosome</keyword>
<dbReference type="GO" id="GO:0030496">
    <property type="term" value="C:midbody"/>
    <property type="evidence" value="ECO:0007669"/>
    <property type="project" value="UniProtKB-SubCell"/>
</dbReference>
<evidence type="ECO:0000256" key="8">
    <source>
        <dbReference type="ARBA" id="ARBA00023136"/>
    </source>
</evidence>
<dbReference type="CDD" id="cd00051">
    <property type="entry name" value="EFh"/>
    <property type="match status" value="1"/>
</dbReference>
<feature type="domain" description="EF-hand" evidence="12">
    <location>
        <begin position="114"/>
        <end position="149"/>
    </location>
</feature>
<evidence type="ECO:0000256" key="4">
    <source>
        <dbReference type="ARBA" id="ARBA00022448"/>
    </source>
</evidence>
<comment type="caution">
    <text evidence="14">The sequence shown here is derived from an EMBL/GenBank/DDBJ whole genome shotgun (WGS) entry which is preliminary data.</text>
</comment>
<evidence type="ECO:0000313" key="14">
    <source>
        <dbReference type="EMBL" id="KAK3551532.1"/>
    </source>
</evidence>
<dbReference type="EMBL" id="JAUCMX010000003">
    <property type="protein sequence ID" value="KAK3551532.1"/>
    <property type="molecule type" value="Genomic_DNA"/>
</dbReference>
<evidence type="ECO:0000256" key="6">
    <source>
        <dbReference type="ARBA" id="ARBA00022753"/>
    </source>
</evidence>
<dbReference type="PANTHER" id="PTHR15726:SF6">
    <property type="entry name" value="RAB11 FAMILY-INTERACTING PROTEIN 3"/>
    <property type="match status" value="1"/>
</dbReference>
<sequence>TESPLSQVGRAMEQERGEATSRLCQSADVKRDGETDLPDQADLSQVAQPKVNESPGGVCPLEETCPPLMEDDVLVVPDGPHNAEMALELCVSSDLIQDGSVCASTLPAANPQDEEHSALRAVFQALDQDGDGFVRIEEFMEFATAYGVEQVKDLTRFLDPSGLGVISFEDFHRGITAISNGGSDPDLYKLQLTSGDANGAAEEYDEQAEVSDSAYLGSESAYSECETFTDEDTGALVHPELHEDVETDSGIETTLAESEDRNRFSLGSDLHGHTLVAVIGGEEEHFEDFGESNSASDLLLANQEEGRAAPEGEGDPEPHPHAGSPVHRSPMLLSPSSEPFPSSFQNFLQSESLEFFCTHCHKQISRLEDLSTRLHLLEMNSSSKRLSSKKAARQLLQSSGLDGMNDLSRDILDLADSDITDKVLLLERRVSELEKDSAASEEQHARLRQENLALVHRANALEEQLKEQELHSDETLNALARKHRDALSKLQRERELEIENLQARLHQLDEENSELRSCVPCLRANIERLEEEKRKLQDEVDDVTDRLNEEMESRRKMTDKLSHERHTSQKEKETTQELIEDLRKQLEMLQLFKLETEARRGRSPAAGLQEYNTHMRENELEQEIRRLKQDNRSLKEQNDELNGQIINLSIQGAKSLFTESLSESLAAEINNVSRSELMEAIQKQEEINFRLQDYIDRIIVAIMESNPSILEVK</sequence>
<dbReference type="GO" id="GO:0032465">
    <property type="term" value="P:regulation of cytokinesis"/>
    <property type="evidence" value="ECO:0007669"/>
    <property type="project" value="TreeGrafter"/>
</dbReference>
<dbReference type="GO" id="GO:0032154">
    <property type="term" value="C:cleavage furrow"/>
    <property type="evidence" value="ECO:0007669"/>
    <property type="project" value="UniProtKB-SubCell"/>
</dbReference>
<dbReference type="Gene3D" id="1.20.5.2440">
    <property type="match status" value="1"/>
</dbReference>
<protein>
    <recommendedName>
        <fullName evidence="16">Rab11 family-interacting protein 3</fullName>
    </recommendedName>
</protein>
<dbReference type="InterPro" id="IPR019018">
    <property type="entry name" value="Rab-bd_FIP-RBD"/>
</dbReference>
<dbReference type="GO" id="GO:0055038">
    <property type="term" value="C:recycling endosome membrane"/>
    <property type="evidence" value="ECO:0007669"/>
    <property type="project" value="UniProtKB-SubCell"/>
</dbReference>
<dbReference type="Pfam" id="PF13499">
    <property type="entry name" value="EF-hand_7"/>
    <property type="match status" value="1"/>
</dbReference>
<feature type="compositionally biased region" description="Basic and acidic residues" evidence="11">
    <location>
        <begin position="305"/>
        <end position="320"/>
    </location>
</feature>
<dbReference type="SUPFAM" id="SSF47473">
    <property type="entry name" value="EF-hand"/>
    <property type="match status" value="1"/>
</dbReference>
<reference evidence="14" key="1">
    <citation type="submission" date="2023-06" db="EMBL/GenBank/DDBJ databases">
        <title>Male Hemibagrus guttatus genome.</title>
        <authorList>
            <person name="Bian C."/>
        </authorList>
    </citation>
    <scope>NUCLEOTIDE SEQUENCE</scope>
    <source>
        <strain evidence="14">Male_cb2023</strain>
        <tissue evidence="14">Muscle</tissue>
    </source>
</reference>
<evidence type="ECO:0000259" key="12">
    <source>
        <dbReference type="PROSITE" id="PS50222"/>
    </source>
</evidence>
<evidence type="ECO:0000256" key="11">
    <source>
        <dbReference type="SAM" id="MobiDB-lite"/>
    </source>
</evidence>
<evidence type="ECO:0000256" key="10">
    <source>
        <dbReference type="SAM" id="Coils"/>
    </source>
</evidence>